<dbReference type="PANTHER" id="PTHR10165:SF35">
    <property type="entry name" value="RE23632P"/>
    <property type="match status" value="1"/>
</dbReference>
<feature type="transmembrane region" description="Helical" evidence="6">
    <location>
        <begin position="82"/>
        <end position="102"/>
    </location>
</feature>
<evidence type="ECO:0000259" key="7">
    <source>
        <dbReference type="SMART" id="SM00014"/>
    </source>
</evidence>
<evidence type="ECO:0000256" key="3">
    <source>
        <dbReference type="ARBA" id="ARBA00022692"/>
    </source>
</evidence>
<dbReference type="GO" id="GO:0006644">
    <property type="term" value="P:phospholipid metabolic process"/>
    <property type="evidence" value="ECO:0007669"/>
    <property type="project" value="InterPro"/>
</dbReference>
<feature type="transmembrane region" description="Helical" evidence="6">
    <location>
        <begin position="187"/>
        <end position="205"/>
    </location>
</feature>
<dbReference type="InterPro" id="IPR036938">
    <property type="entry name" value="PAP2/HPO_sf"/>
</dbReference>
<feature type="domain" description="Phosphatidic acid phosphatase type 2/haloperoxidase" evidence="7">
    <location>
        <begin position="115"/>
        <end position="258"/>
    </location>
</feature>
<feature type="transmembrane region" description="Helical" evidence="6">
    <location>
        <begin position="108"/>
        <end position="128"/>
    </location>
</feature>
<keyword evidence="9" id="KW-1185">Reference proteome</keyword>
<dbReference type="SMART" id="SM00014">
    <property type="entry name" value="acidPPc"/>
    <property type="match status" value="1"/>
</dbReference>
<dbReference type="AlphaFoldDB" id="A0A9W7DH85"/>
<organism evidence="8 9">
    <name type="scientific">Ambrosiozyma monospora</name>
    <name type="common">Yeast</name>
    <name type="synonym">Endomycopsis monosporus</name>
    <dbReference type="NCBI Taxonomy" id="43982"/>
    <lineage>
        <taxon>Eukaryota</taxon>
        <taxon>Fungi</taxon>
        <taxon>Dikarya</taxon>
        <taxon>Ascomycota</taxon>
        <taxon>Saccharomycotina</taxon>
        <taxon>Pichiomycetes</taxon>
        <taxon>Pichiales</taxon>
        <taxon>Pichiaceae</taxon>
        <taxon>Ambrosiozyma</taxon>
    </lineage>
</organism>
<evidence type="ECO:0000313" key="9">
    <source>
        <dbReference type="Proteomes" id="UP001165063"/>
    </source>
</evidence>
<dbReference type="Pfam" id="PF01569">
    <property type="entry name" value="PAP2"/>
    <property type="match status" value="1"/>
</dbReference>
<dbReference type="InterPro" id="IPR043216">
    <property type="entry name" value="PAP-like"/>
</dbReference>
<dbReference type="Gene3D" id="1.20.144.10">
    <property type="entry name" value="Phosphatidic acid phosphatase type 2/haloperoxidase"/>
    <property type="match status" value="1"/>
</dbReference>
<evidence type="ECO:0000256" key="4">
    <source>
        <dbReference type="ARBA" id="ARBA00022989"/>
    </source>
</evidence>
<evidence type="ECO:0000256" key="5">
    <source>
        <dbReference type="ARBA" id="ARBA00023136"/>
    </source>
</evidence>
<dbReference type="EMBL" id="BSXU01003362">
    <property type="protein sequence ID" value="GMG39968.1"/>
    <property type="molecule type" value="Genomic_DNA"/>
</dbReference>
<sequence>MTYSAKVKHLYVNRENFGLAYIPYYNIISKWRIVDVLFLIFLGLLDGFWFQKIEPYQRQFTVNDITLSHPFATIERVPAKTLAIILIVGPTLIMFAFSMILTPNKRKAYVFYVSFIGFAVGLATDLFITDVLKNWVGRQRPDFLARCVPDSSAEDNVLYFARDICTTDDHKTLMDGFRTTPSGHSSSSFCGFGYLTFWLFGQLMVRNINGGAWRSVVSILPVILASYVALSRTQDYRHHFVDVILGSLIGTLVGWWSYRRLFPPTNDPFCYVPYKLIEEKQKDNEYWLIRNRDFYDDDVLEPTITISPSRGEFSRTSNALETEALTTGHSSSEDFGSNYLNDLEAQLPRMAKTKF</sequence>
<protein>
    <submittedName>
        <fullName evidence="8">Unnamed protein product</fullName>
    </submittedName>
</protein>
<feature type="transmembrane region" description="Helical" evidence="6">
    <location>
        <begin position="211"/>
        <end position="230"/>
    </location>
</feature>
<comment type="similarity">
    <text evidence="2">Belongs to the PA-phosphatase related phosphoesterase family.</text>
</comment>
<comment type="caution">
    <text evidence="8">The sequence shown here is derived from an EMBL/GenBank/DDBJ whole genome shotgun (WGS) entry which is preliminary data.</text>
</comment>
<dbReference type="GO" id="GO:0008195">
    <property type="term" value="F:phosphatidate phosphatase activity"/>
    <property type="evidence" value="ECO:0007669"/>
    <property type="project" value="TreeGrafter"/>
</dbReference>
<keyword evidence="3 6" id="KW-0812">Transmembrane</keyword>
<dbReference type="CDD" id="cd03390">
    <property type="entry name" value="PAP2_containing_1_like"/>
    <property type="match status" value="1"/>
</dbReference>
<evidence type="ECO:0000256" key="1">
    <source>
        <dbReference type="ARBA" id="ARBA00004141"/>
    </source>
</evidence>
<dbReference type="Proteomes" id="UP001165063">
    <property type="component" value="Unassembled WGS sequence"/>
</dbReference>
<feature type="transmembrane region" description="Helical" evidence="6">
    <location>
        <begin position="31"/>
        <end position="50"/>
    </location>
</feature>
<reference evidence="8" key="1">
    <citation type="submission" date="2023-04" db="EMBL/GenBank/DDBJ databases">
        <title>Ambrosiozyma monospora NBRC 1965.</title>
        <authorList>
            <person name="Ichikawa N."/>
            <person name="Sato H."/>
            <person name="Tonouchi N."/>
        </authorList>
    </citation>
    <scope>NUCLEOTIDE SEQUENCE</scope>
    <source>
        <strain evidence="8">NBRC 1965</strain>
    </source>
</reference>
<name>A0A9W7DH85_AMBMO</name>
<gene>
    <name evidence="8" type="ORF">Amon01_000578400</name>
</gene>
<evidence type="ECO:0000256" key="2">
    <source>
        <dbReference type="ARBA" id="ARBA00008816"/>
    </source>
</evidence>
<evidence type="ECO:0000313" key="8">
    <source>
        <dbReference type="EMBL" id="GMG39968.1"/>
    </source>
</evidence>
<dbReference type="GO" id="GO:0046839">
    <property type="term" value="P:phospholipid dephosphorylation"/>
    <property type="evidence" value="ECO:0007669"/>
    <property type="project" value="TreeGrafter"/>
</dbReference>
<accession>A0A9W7DH85</accession>
<evidence type="ECO:0000256" key="6">
    <source>
        <dbReference type="SAM" id="Phobius"/>
    </source>
</evidence>
<keyword evidence="5 6" id="KW-0472">Membrane</keyword>
<proteinExistence type="inferred from homology"/>
<comment type="subcellular location">
    <subcellularLocation>
        <location evidence="1">Membrane</location>
        <topology evidence="1">Multi-pass membrane protein</topology>
    </subcellularLocation>
</comment>
<dbReference type="OrthoDB" id="10030083at2759"/>
<dbReference type="InterPro" id="IPR000326">
    <property type="entry name" value="PAP2/HPO"/>
</dbReference>
<dbReference type="GO" id="GO:0016020">
    <property type="term" value="C:membrane"/>
    <property type="evidence" value="ECO:0007669"/>
    <property type="project" value="UniProtKB-SubCell"/>
</dbReference>
<dbReference type="SUPFAM" id="SSF48317">
    <property type="entry name" value="Acid phosphatase/Vanadium-dependent haloperoxidase"/>
    <property type="match status" value="1"/>
</dbReference>
<keyword evidence="4 6" id="KW-1133">Transmembrane helix</keyword>
<dbReference type="PANTHER" id="PTHR10165">
    <property type="entry name" value="LIPID PHOSPHATE PHOSPHATASE"/>
    <property type="match status" value="1"/>
</dbReference>
<feature type="transmembrane region" description="Helical" evidence="6">
    <location>
        <begin position="239"/>
        <end position="258"/>
    </location>
</feature>